<evidence type="ECO:0000256" key="3">
    <source>
        <dbReference type="ARBA" id="ARBA00011890"/>
    </source>
</evidence>
<dbReference type="PANTHER" id="PTHR11579:SF0">
    <property type="entry name" value="PROTEIN-L-ISOASPARTATE(D-ASPARTATE) O-METHYLTRANSFERASE"/>
    <property type="match status" value="1"/>
</dbReference>
<comment type="caution">
    <text evidence="12">The sequence shown here is derived from an EMBL/GenBank/DDBJ whole genome shotgun (WGS) entry which is preliminary data.</text>
</comment>
<sequence length="389" mass="43200">MKEAEEKACPTRKEVGFALVSAGVLTSEWLNAYALVPRRAFLPDDIWPFDMKTGQVVHVSRADDERRWQEYADADLPVVTQWDDGEHEGHRPGRLPTSSASMPSLVFQMLDLLTVDEGSKVLEIGTGTGWNAALLAHRAGEENVVSVEVDRSVADQAKRALDRFGALVEVVHGDGSRGAPDHAPYDRTLATCGVREIPFDWVAQTRPLGVIVAPWGTGFTHDDALVRLQVQPNGQIAQGNFVGPAEFMKLRSHRITPVSHEEYAPHTDFPAVEESPEVASEIASGGRFSPLNFALGLRVPDCTFHPAEARDGAQPLWFYGRDDRSWACVFLREGENAKVWQHGPRRLWDEVRAAHTWWCAQGRPQWPRFGLTVGAAGEYTWLDEPGRPL</sequence>
<evidence type="ECO:0000256" key="4">
    <source>
        <dbReference type="ARBA" id="ARBA00013346"/>
    </source>
</evidence>
<name>A0A6N9U5C3_STRHA</name>
<evidence type="ECO:0000256" key="1">
    <source>
        <dbReference type="ARBA" id="ARBA00004496"/>
    </source>
</evidence>
<dbReference type="InterPro" id="IPR000682">
    <property type="entry name" value="PCMT"/>
</dbReference>
<dbReference type="GO" id="GO:0005737">
    <property type="term" value="C:cytoplasm"/>
    <property type="evidence" value="ECO:0007669"/>
    <property type="project" value="UniProtKB-SubCell"/>
</dbReference>
<dbReference type="Proteomes" id="UP000471293">
    <property type="component" value="Unassembled WGS sequence"/>
</dbReference>
<keyword evidence="7 12" id="KW-0808">Transferase</keyword>
<accession>A0A6N9U5C3</accession>
<protein>
    <recommendedName>
        <fullName evidence="4">Protein-L-isoaspartate O-methyltransferase</fullName>
        <ecNumber evidence="3">2.1.1.77</ecNumber>
    </recommendedName>
    <alternativeName>
        <fullName evidence="11">L-isoaspartyl protein carboxyl methyltransferase</fullName>
    </alternativeName>
    <alternativeName>
        <fullName evidence="9">Protein L-isoaspartyl methyltransferase</fullName>
    </alternativeName>
    <alternativeName>
        <fullName evidence="10">Protein-beta-aspartate methyltransferase</fullName>
    </alternativeName>
</protein>
<dbReference type="RefSeq" id="WP_164345730.1">
    <property type="nucleotide sequence ID" value="NZ_JAAGLQ010000344.1"/>
</dbReference>
<keyword evidence="6 12" id="KW-0489">Methyltransferase</keyword>
<evidence type="ECO:0000313" key="13">
    <source>
        <dbReference type="Proteomes" id="UP000471293"/>
    </source>
</evidence>
<evidence type="ECO:0000256" key="8">
    <source>
        <dbReference type="ARBA" id="ARBA00022691"/>
    </source>
</evidence>
<evidence type="ECO:0000256" key="5">
    <source>
        <dbReference type="ARBA" id="ARBA00022490"/>
    </source>
</evidence>
<dbReference type="SUPFAM" id="SSF53335">
    <property type="entry name" value="S-adenosyl-L-methionine-dependent methyltransferases"/>
    <property type="match status" value="1"/>
</dbReference>
<gene>
    <name evidence="12" type="ORF">G3I29_17140</name>
</gene>
<comment type="subcellular location">
    <subcellularLocation>
        <location evidence="1">Cytoplasm</location>
    </subcellularLocation>
</comment>
<organism evidence="12 13">
    <name type="scientific">Streptomyces halstedii</name>
    <dbReference type="NCBI Taxonomy" id="1944"/>
    <lineage>
        <taxon>Bacteria</taxon>
        <taxon>Bacillati</taxon>
        <taxon>Actinomycetota</taxon>
        <taxon>Actinomycetes</taxon>
        <taxon>Kitasatosporales</taxon>
        <taxon>Streptomycetaceae</taxon>
        <taxon>Streptomyces</taxon>
    </lineage>
</organism>
<evidence type="ECO:0000256" key="2">
    <source>
        <dbReference type="ARBA" id="ARBA00005369"/>
    </source>
</evidence>
<dbReference type="EMBL" id="JAAGLQ010000344">
    <property type="protein sequence ID" value="NEA17203.1"/>
    <property type="molecule type" value="Genomic_DNA"/>
</dbReference>
<dbReference type="CDD" id="cd02440">
    <property type="entry name" value="AdoMet_MTases"/>
    <property type="match status" value="1"/>
</dbReference>
<dbReference type="Pfam" id="PF01135">
    <property type="entry name" value="PCMT"/>
    <property type="match status" value="1"/>
</dbReference>
<evidence type="ECO:0000256" key="6">
    <source>
        <dbReference type="ARBA" id="ARBA00022603"/>
    </source>
</evidence>
<evidence type="ECO:0000313" key="12">
    <source>
        <dbReference type="EMBL" id="NEA17203.1"/>
    </source>
</evidence>
<keyword evidence="5" id="KW-0963">Cytoplasm</keyword>
<dbReference type="AlphaFoldDB" id="A0A6N9U5C3"/>
<evidence type="ECO:0000256" key="9">
    <source>
        <dbReference type="ARBA" id="ARBA00030757"/>
    </source>
</evidence>
<dbReference type="GO" id="GO:0032259">
    <property type="term" value="P:methylation"/>
    <property type="evidence" value="ECO:0007669"/>
    <property type="project" value="UniProtKB-KW"/>
</dbReference>
<reference evidence="12 13" key="1">
    <citation type="submission" date="2020-01" db="EMBL/GenBank/DDBJ databases">
        <title>Insect and environment-associated Actinomycetes.</title>
        <authorList>
            <person name="Currrie C."/>
            <person name="Chevrette M."/>
            <person name="Carlson C."/>
            <person name="Stubbendieck R."/>
            <person name="Wendt-Pienkowski E."/>
        </authorList>
    </citation>
    <scope>NUCLEOTIDE SEQUENCE [LARGE SCALE GENOMIC DNA]</scope>
    <source>
        <strain evidence="12 13">SID11342</strain>
    </source>
</reference>
<dbReference type="InterPro" id="IPR029063">
    <property type="entry name" value="SAM-dependent_MTases_sf"/>
</dbReference>
<keyword evidence="8" id="KW-0949">S-adenosyl-L-methionine</keyword>
<comment type="similarity">
    <text evidence="2">Belongs to the methyltransferase superfamily. L-isoaspartyl/D-aspartyl protein methyltransferase family.</text>
</comment>
<dbReference type="GO" id="GO:0004719">
    <property type="term" value="F:protein-L-isoaspartate (D-aspartate) O-methyltransferase activity"/>
    <property type="evidence" value="ECO:0007669"/>
    <property type="project" value="UniProtKB-EC"/>
</dbReference>
<evidence type="ECO:0000256" key="11">
    <source>
        <dbReference type="ARBA" id="ARBA00031350"/>
    </source>
</evidence>
<evidence type="ECO:0000256" key="7">
    <source>
        <dbReference type="ARBA" id="ARBA00022679"/>
    </source>
</evidence>
<dbReference type="PANTHER" id="PTHR11579">
    <property type="entry name" value="PROTEIN-L-ISOASPARTATE O-METHYLTRANSFERASE"/>
    <property type="match status" value="1"/>
</dbReference>
<dbReference type="EC" id="2.1.1.77" evidence="3"/>
<evidence type="ECO:0000256" key="10">
    <source>
        <dbReference type="ARBA" id="ARBA00031323"/>
    </source>
</evidence>
<dbReference type="Gene3D" id="3.40.50.150">
    <property type="entry name" value="Vaccinia Virus protein VP39"/>
    <property type="match status" value="1"/>
</dbReference>
<proteinExistence type="inferred from homology"/>